<evidence type="ECO:0000256" key="5">
    <source>
        <dbReference type="SAM" id="MobiDB-lite"/>
    </source>
</evidence>
<feature type="region of interest" description="Disordered" evidence="5">
    <location>
        <begin position="749"/>
        <end position="784"/>
    </location>
</feature>
<dbReference type="InterPro" id="IPR013083">
    <property type="entry name" value="Znf_RING/FYVE/PHD"/>
</dbReference>
<feature type="domain" description="RING-type" evidence="6">
    <location>
        <begin position="174"/>
        <end position="214"/>
    </location>
</feature>
<feature type="region of interest" description="Disordered" evidence="5">
    <location>
        <begin position="441"/>
        <end position="478"/>
    </location>
</feature>
<dbReference type="PROSITE" id="PS50089">
    <property type="entry name" value="ZF_RING_2"/>
    <property type="match status" value="1"/>
</dbReference>
<dbReference type="InterPro" id="IPR044288">
    <property type="entry name" value="ZNF598/HEL2"/>
</dbReference>
<dbReference type="PROSITE" id="PS00028">
    <property type="entry name" value="ZINC_FINGER_C2H2_1"/>
    <property type="match status" value="1"/>
</dbReference>
<feature type="compositionally biased region" description="Polar residues" evidence="5">
    <location>
        <begin position="67"/>
        <end position="87"/>
    </location>
</feature>
<evidence type="ECO:0000256" key="3">
    <source>
        <dbReference type="ARBA" id="ARBA00022833"/>
    </source>
</evidence>
<dbReference type="InterPro" id="IPR017907">
    <property type="entry name" value="Znf_RING_CS"/>
</dbReference>
<evidence type="ECO:0000313" key="8">
    <source>
        <dbReference type="Proteomes" id="UP001620626"/>
    </source>
</evidence>
<feature type="compositionally biased region" description="Basic and acidic residues" evidence="5">
    <location>
        <begin position="599"/>
        <end position="608"/>
    </location>
</feature>
<proteinExistence type="predicted"/>
<dbReference type="AlphaFoldDB" id="A0ABD2JM16"/>
<feature type="region of interest" description="Disordered" evidence="5">
    <location>
        <begin position="599"/>
        <end position="619"/>
    </location>
</feature>
<evidence type="ECO:0000256" key="2">
    <source>
        <dbReference type="ARBA" id="ARBA00022771"/>
    </source>
</evidence>
<dbReference type="PANTHER" id="PTHR22938">
    <property type="entry name" value="ZINC FINGER PROTEIN 598"/>
    <property type="match status" value="1"/>
</dbReference>
<feature type="compositionally biased region" description="Polar residues" evidence="5">
    <location>
        <begin position="1"/>
        <end position="23"/>
    </location>
</feature>
<keyword evidence="1" id="KW-0479">Metal-binding</keyword>
<keyword evidence="8" id="KW-1185">Reference proteome</keyword>
<gene>
    <name evidence="7" type="ORF">niasHT_024249</name>
</gene>
<dbReference type="EMBL" id="JBICBT010000941">
    <property type="protein sequence ID" value="KAL3091667.1"/>
    <property type="molecule type" value="Genomic_DNA"/>
</dbReference>
<dbReference type="SUPFAM" id="SSF57850">
    <property type="entry name" value="RING/U-box"/>
    <property type="match status" value="1"/>
</dbReference>
<keyword evidence="3" id="KW-0862">Zinc</keyword>
<evidence type="ECO:0000313" key="7">
    <source>
        <dbReference type="EMBL" id="KAL3091667.1"/>
    </source>
</evidence>
<evidence type="ECO:0000256" key="1">
    <source>
        <dbReference type="ARBA" id="ARBA00022723"/>
    </source>
</evidence>
<reference evidence="7 8" key="1">
    <citation type="submission" date="2024-10" db="EMBL/GenBank/DDBJ databases">
        <authorList>
            <person name="Kim D."/>
        </authorList>
    </citation>
    <scope>NUCLEOTIDE SEQUENCE [LARGE SCALE GENOMIC DNA]</scope>
    <source>
        <strain evidence="7">BH-2024</strain>
    </source>
</reference>
<protein>
    <recommendedName>
        <fullName evidence="6">RING-type domain-containing protein</fullName>
    </recommendedName>
</protein>
<feature type="region of interest" description="Disordered" evidence="5">
    <location>
        <begin position="1"/>
        <end position="131"/>
    </location>
</feature>
<comment type="caution">
    <text evidence="7">The sequence shown here is derived from an EMBL/GenBank/DDBJ whole genome shotgun (WGS) entry which is preliminary data.</text>
</comment>
<accession>A0ABD2JM16</accession>
<sequence length="810" mass="90451">MAEEQQNQQMEKGSKESNSQNNETADENRENRISARSRDKQKREPKENAEGNDNVRGQRNNEDQRTKQLQGPSRQWTRQRPQHQQNHLDAAGDSSPNISSRRGEGSGRNTPTNVQQQHRGRGFAGHRGGLRQNFGQWSTRQMGDGGQMGGTYKRIAKQRFDHAGVPMSGQVSDCLICCQRSDVYGVGECLHPICMECALRMRIGSDSRQCPQCRAEISTLFFVSVAPGMQMAPRIPTQTLDHSEGQKFGFKFESNYVIECFNAYMANRCFKCSNGIEKVDFPTFAELRAHMSQVHQLSFCHICCDNLNVLTKDRRVYTRDQLQRHMAGRLHGEADGFRGHPTCQFCEQRFYDDEQQYRHLRKDHYFCQFCDQDGLEQNVFYRNQHQLNQHNRKVHHPCTDPDCLHVGIVFRTDTELDVHRAKHHRVGGGSRAIPLDIQFSRSGFTRGGAPSRGTAEGGGDEAATDEQLRLPPPALSHNQPPVVSRFVPSAQHQNTRRVIPSALTSSHNQTTTDFPGLPTVPPPILQPYGAPPGWAPPLPSQQKVLSLSASTGASQLSLHSREQFPILSGASSSTAQQQQNNIWGQKATTDLFKNKPEQLRTKKEEPKRSKIIPPPDIWPEGMQEQLKARELGLPDPHPIVPPHWLNPPKKEKKKKTKTVPIAQMVANKIAAESAKLTVSSTKFNTLLELGNSIEEGGGARRWENSKKVQKTLDNCWDSEDGAGHVKLTPSDSGDPGFMRIELSSKLRLVGQTSKDAEEKEDEVPRSVSEPKIGTGNEGIANSAAPSCSKFSTLAELANSLAKEDKDGNTH</sequence>
<dbReference type="InterPro" id="IPR001841">
    <property type="entry name" value="Znf_RING"/>
</dbReference>
<evidence type="ECO:0000259" key="6">
    <source>
        <dbReference type="PROSITE" id="PS50089"/>
    </source>
</evidence>
<feature type="region of interest" description="Disordered" evidence="5">
    <location>
        <begin position="637"/>
        <end position="657"/>
    </location>
</feature>
<dbReference type="Pfam" id="PF25447">
    <property type="entry name" value="RING_ZNF598"/>
    <property type="match status" value="1"/>
</dbReference>
<feature type="compositionally biased region" description="Basic and acidic residues" evidence="5">
    <location>
        <begin position="26"/>
        <end position="49"/>
    </location>
</feature>
<dbReference type="GO" id="GO:0008270">
    <property type="term" value="F:zinc ion binding"/>
    <property type="evidence" value="ECO:0007669"/>
    <property type="project" value="UniProtKB-KW"/>
</dbReference>
<dbReference type="Proteomes" id="UP001620626">
    <property type="component" value="Unassembled WGS sequence"/>
</dbReference>
<dbReference type="PANTHER" id="PTHR22938:SF0">
    <property type="entry name" value="E3 UBIQUITIN-PROTEIN LIGASE ZNF598"/>
    <property type="match status" value="1"/>
</dbReference>
<dbReference type="InterPro" id="IPR013087">
    <property type="entry name" value="Znf_C2H2_type"/>
</dbReference>
<dbReference type="PROSITE" id="PS00518">
    <property type="entry name" value="ZF_RING_1"/>
    <property type="match status" value="1"/>
</dbReference>
<evidence type="ECO:0000256" key="4">
    <source>
        <dbReference type="PROSITE-ProRule" id="PRU00175"/>
    </source>
</evidence>
<dbReference type="SMART" id="SM00355">
    <property type="entry name" value="ZnF_C2H2"/>
    <property type="match status" value="5"/>
</dbReference>
<feature type="compositionally biased region" description="Polar residues" evidence="5">
    <location>
        <begin position="107"/>
        <end position="117"/>
    </location>
</feature>
<name>A0ABD2JM16_9BILA</name>
<keyword evidence="2 4" id="KW-0863">Zinc-finger</keyword>
<dbReference type="Gene3D" id="3.30.40.10">
    <property type="entry name" value="Zinc/RING finger domain, C3HC4 (zinc finger)"/>
    <property type="match status" value="1"/>
</dbReference>
<organism evidence="7 8">
    <name type="scientific">Heterodera trifolii</name>
    <dbReference type="NCBI Taxonomy" id="157864"/>
    <lineage>
        <taxon>Eukaryota</taxon>
        <taxon>Metazoa</taxon>
        <taxon>Ecdysozoa</taxon>
        <taxon>Nematoda</taxon>
        <taxon>Chromadorea</taxon>
        <taxon>Rhabditida</taxon>
        <taxon>Tylenchina</taxon>
        <taxon>Tylenchomorpha</taxon>
        <taxon>Tylenchoidea</taxon>
        <taxon>Heteroderidae</taxon>
        <taxon>Heteroderinae</taxon>
        <taxon>Heterodera</taxon>
    </lineage>
</organism>